<evidence type="ECO:0000313" key="3">
    <source>
        <dbReference type="Proteomes" id="UP000607653"/>
    </source>
</evidence>
<accession>A0A822Z786</accession>
<dbReference type="EMBL" id="DUZY01000005">
    <property type="protein sequence ID" value="DAD40423.1"/>
    <property type="molecule type" value="Genomic_DNA"/>
</dbReference>
<evidence type="ECO:0000256" key="1">
    <source>
        <dbReference type="SAM" id="SignalP"/>
    </source>
</evidence>
<organism evidence="2 3">
    <name type="scientific">Nelumbo nucifera</name>
    <name type="common">Sacred lotus</name>
    <dbReference type="NCBI Taxonomy" id="4432"/>
    <lineage>
        <taxon>Eukaryota</taxon>
        <taxon>Viridiplantae</taxon>
        <taxon>Streptophyta</taxon>
        <taxon>Embryophyta</taxon>
        <taxon>Tracheophyta</taxon>
        <taxon>Spermatophyta</taxon>
        <taxon>Magnoliopsida</taxon>
        <taxon>Proteales</taxon>
        <taxon>Nelumbonaceae</taxon>
        <taxon>Nelumbo</taxon>
    </lineage>
</organism>
<dbReference type="AlphaFoldDB" id="A0A822Z786"/>
<proteinExistence type="predicted"/>
<comment type="caution">
    <text evidence="2">The sequence shown here is derived from an EMBL/GenBank/DDBJ whole genome shotgun (WGS) entry which is preliminary data.</text>
</comment>
<feature type="signal peptide" evidence="1">
    <location>
        <begin position="1"/>
        <end position="19"/>
    </location>
</feature>
<name>A0A822Z786_NELNU</name>
<gene>
    <name evidence="2" type="ORF">HUJ06_014746</name>
</gene>
<evidence type="ECO:0000313" key="2">
    <source>
        <dbReference type="EMBL" id="DAD40423.1"/>
    </source>
</evidence>
<dbReference type="Proteomes" id="UP000607653">
    <property type="component" value="Unassembled WGS sequence"/>
</dbReference>
<protein>
    <submittedName>
        <fullName evidence="2">Uncharacterized protein</fullName>
    </submittedName>
</protein>
<feature type="chain" id="PRO_5032553277" evidence="1">
    <location>
        <begin position="20"/>
        <end position="56"/>
    </location>
</feature>
<sequence>MDMSKVTKVLHLMSSFVLSYLWQQHCDRANFRCNHRESFRKKGFDTLLGNWHCDYL</sequence>
<keyword evidence="3" id="KW-1185">Reference proteome</keyword>
<reference evidence="2 3" key="1">
    <citation type="journal article" date="2020" name="Mol. Biol. Evol.">
        <title>Distinct Expression and Methylation Patterns for Genes with Different Fates following a Single Whole-Genome Duplication in Flowering Plants.</title>
        <authorList>
            <person name="Shi T."/>
            <person name="Rahmani R.S."/>
            <person name="Gugger P.F."/>
            <person name="Wang M."/>
            <person name="Li H."/>
            <person name="Zhang Y."/>
            <person name="Li Z."/>
            <person name="Wang Q."/>
            <person name="Van de Peer Y."/>
            <person name="Marchal K."/>
            <person name="Chen J."/>
        </authorList>
    </citation>
    <scope>NUCLEOTIDE SEQUENCE [LARGE SCALE GENOMIC DNA]</scope>
    <source>
        <tissue evidence="2">Leaf</tissue>
    </source>
</reference>
<keyword evidence="1" id="KW-0732">Signal</keyword>